<feature type="compositionally biased region" description="Polar residues" evidence="1">
    <location>
        <begin position="258"/>
        <end position="274"/>
    </location>
</feature>
<feature type="region of interest" description="Disordered" evidence="1">
    <location>
        <begin position="213"/>
        <end position="345"/>
    </location>
</feature>
<evidence type="ECO:0000256" key="1">
    <source>
        <dbReference type="SAM" id="MobiDB-lite"/>
    </source>
</evidence>
<dbReference type="GO" id="GO:0005096">
    <property type="term" value="F:GTPase activator activity"/>
    <property type="evidence" value="ECO:0007669"/>
    <property type="project" value="TreeGrafter"/>
</dbReference>
<protein>
    <recommendedName>
        <fullName evidence="2">PDZ domain-containing protein</fullName>
    </recommendedName>
</protein>
<reference evidence="3" key="1">
    <citation type="submission" date="2021-10" db="EMBL/GenBank/DDBJ databases">
        <title>Tropical sea cucumber genome reveals ecological adaptation and Cuvierian tubules defense mechanism.</title>
        <authorList>
            <person name="Chen T."/>
        </authorList>
    </citation>
    <scope>NUCLEOTIDE SEQUENCE</scope>
    <source>
        <strain evidence="3">Nanhai2018</strain>
        <tissue evidence="3">Muscle</tissue>
    </source>
</reference>
<dbReference type="PANTHER" id="PTHR46150">
    <property type="entry name" value="RHO GTPASE-ACTIVATING PROTEIN 100F"/>
    <property type="match status" value="1"/>
</dbReference>
<dbReference type="GO" id="GO:0016477">
    <property type="term" value="P:cell migration"/>
    <property type="evidence" value="ECO:0007669"/>
    <property type="project" value="TreeGrafter"/>
</dbReference>
<dbReference type="PROSITE" id="PS50106">
    <property type="entry name" value="PDZ"/>
    <property type="match status" value="1"/>
</dbReference>
<dbReference type="InterPro" id="IPR001478">
    <property type="entry name" value="PDZ"/>
</dbReference>
<dbReference type="GO" id="GO:0097060">
    <property type="term" value="C:synaptic membrane"/>
    <property type="evidence" value="ECO:0007669"/>
    <property type="project" value="TreeGrafter"/>
</dbReference>
<feature type="compositionally biased region" description="Basic and acidic residues" evidence="1">
    <location>
        <begin position="231"/>
        <end position="242"/>
    </location>
</feature>
<feature type="domain" description="PDZ" evidence="2">
    <location>
        <begin position="122"/>
        <end position="193"/>
    </location>
</feature>
<dbReference type="GO" id="GO:0046578">
    <property type="term" value="P:regulation of Ras protein signal transduction"/>
    <property type="evidence" value="ECO:0007669"/>
    <property type="project" value="TreeGrafter"/>
</dbReference>
<feature type="region of interest" description="Disordered" evidence="1">
    <location>
        <begin position="1"/>
        <end position="47"/>
    </location>
</feature>
<dbReference type="SMART" id="SM00228">
    <property type="entry name" value="PDZ"/>
    <property type="match status" value="1"/>
</dbReference>
<comment type="caution">
    <text evidence="3">The sequence shown here is derived from an EMBL/GenBank/DDBJ whole genome shotgun (WGS) entry which is preliminary data.</text>
</comment>
<feature type="compositionally biased region" description="Basic and acidic residues" evidence="1">
    <location>
        <begin position="396"/>
        <end position="437"/>
    </location>
</feature>
<dbReference type="EMBL" id="JAIZAY010000006">
    <property type="protein sequence ID" value="KAJ8040528.1"/>
    <property type="molecule type" value="Genomic_DNA"/>
</dbReference>
<dbReference type="InterPro" id="IPR036034">
    <property type="entry name" value="PDZ_sf"/>
</dbReference>
<dbReference type="OrthoDB" id="120383at2759"/>
<dbReference type="InterPro" id="IPR052118">
    <property type="entry name" value="Rho-GAP_regulator"/>
</dbReference>
<dbReference type="Pfam" id="PF00595">
    <property type="entry name" value="PDZ"/>
    <property type="match status" value="1"/>
</dbReference>
<proteinExistence type="predicted"/>
<evidence type="ECO:0000313" key="3">
    <source>
        <dbReference type="EMBL" id="KAJ8040528.1"/>
    </source>
</evidence>
<feature type="compositionally biased region" description="Low complexity" evidence="1">
    <location>
        <begin position="20"/>
        <end position="30"/>
    </location>
</feature>
<gene>
    <name evidence="3" type="ORF">HOLleu_14847</name>
</gene>
<feature type="compositionally biased region" description="Low complexity" evidence="1">
    <location>
        <begin position="288"/>
        <end position="314"/>
    </location>
</feature>
<dbReference type="AlphaFoldDB" id="A0A9Q1HCP6"/>
<evidence type="ECO:0000259" key="2">
    <source>
        <dbReference type="PROSITE" id="PS50106"/>
    </source>
</evidence>
<feature type="region of interest" description="Disordered" evidence="1">
    <location>
        <begin position="374"/>
        <end position="437"/>
    </location>
</feature>
<organism evidence="3 4">
    <name type="scientific">Holothuria leucospilota</name>
    <name type="common">Black long sea cucumber</name>
    <name type="synonym">Mertensiothuria leucospilota</name>
    <dbReference type="NCBI Taxonomy" id="206669"/>
    <lineage>
        <taxon>Eukaryota</taxon>
        <taxon>Metazoa</taxon>
        <taxon>Echinodermata</taxon>
        <taxon>Eleutherozoa</taxon>
        <taxon>Echinozoa</taxon>
        <taxon>Holothuroidea</taxon>
        <taxon>Aspidochirotacea</taxon>
        <taxon>Aspidochirotida</taxon>
        <taxon>Holothuriidae</taxon>
        <taxon>Holothuria</taxon>
    </lineage>
</organism>
<evidence type="ECO:0000313" key="4">
    <source>
        <dbReference type="Proteomes" id="UP001152320"/>
    </source>
</evidence>
<dbReference type="PANTHER" id="PTHR46150:SF3">
    <property type="entry name" value="RHO GTPASE-ACTIVATING PROTEIN 100F"/>
    <property type="match status" value="1"/>
</dbReference>
<name>A0A9Q1HCP6_HOLLE</name>
<keyword evidence="4" id="KW-1185">Reference proteome</keyword>
<dbReference type="Proteomes" id="UP001152320">
    <property type="component" value="Chromosome 6"/>
</dbReference>
<accession>A0A9Q1HCP6</accession>
<sequence length="437" mass="47865">MSRKAVKPSYKEAPRKKHSSSSSSPPQYSSTLGSRHREVSETSGEDLQIASPTGFKHVLGVSNETFLAIKNAEKELFANMSGTEGSLEDGIDLLNQNLNGNKSRLSVVQEREMHGGAFLLRTVEILKHRDENIGIVIRLGNELDRWDGVFISQLVLGSMVEASGLIKLGDEILYINGVDISGKDLDEVTLLLKIPSRLLITLKIKQVGKCAYRTRESRSASSSPRRVSSGRRNELLLEDYKNKTIPRPSSAQKHRANSRQQPVPLQKQFHNNNYAGSPEGSAPPPPGGARSASRSRFRSATASEVLSGGSSSELSPRDTSISERDLSPIFGPEVRIAPDDDSDSVVFVDDDTEDVKNGSFNDFDGLRNSAPAGSLVLQKMSQHTRPKSTAIPPDKALLEESKREDDAERTLRHTSSSDDIRQDGKMTSKSSDRGKMI</sequence>
<dbReference type="SUPFAM" id="SSF50156">
    <property type="entry name" value="PDZ domain-like"/>
    <property type="match status" value="1"/>
</dbReference>
<dbReference type="Gene3D" id="2.30.42.10">
    <property type="match status" value="1"/>
</dbReference>